<gene>
    <name evidence="1" type="ORF">HPB49_018601</name>
</gene>
<evidence type="ECO:0000313" key="1">
    <source>
        <dbReference type="EMBL" id="KAH7960310.1"/>
    </source>
</evidence>
<dbReference type="EMBL" id="CM023472">
    <property type="protein sequence ID" value="KAH7960310.1"/>
    <property type="molecule type" value="Genomic_DNA"/>
</dbReference>
<proteinExistence type="predicted"/>
<evidence type="ECO:0000313" key="2">
    <source>
        <dbReference type="Proteomes" id="UP000821865"/>
    </source>
</evidence>
<sequence>MPSDNISANIENLQRSSFSITQVITKAEMIEYYDVSGCYILCPWAYSIWENIKEFLDSRIKVIGVQNCYFPMFVSAQALKREKTHVADFAPEVAWVTNSGNSDLVEPIPIRPTSETVDHLNQWCNIVRWEFKHPQPFLRTREFLWQEGHSAFATREEAVEEVYKILDIYTAVYEELLAIPTTWIQFEVPEMREKFAFQNSWGLTTRTIGVLVMVHADNQGGVLAPRVASYQIVIVPAASRPP</sequence>
<accession>A0ACB8D780</accession>
<comment type="caution">
    <text evidence="1">The sequence shown here is derived from an EMBL/GenBank/DDBJ whole genome shotgun (WGS) entry which is preliminary data.</text>
</comment>
<dbReference type="Proteomes" id="UP000821865">
    <property type="component" value="Chromosome 3"/>
</dbReference>
<reference evidence="1" key="1">
    <citation type="submission" date="2020-05" db="EMBL/GenBank/DDBJ databases">
        <title>Large-scale comparative analyses of tick genomes elucidate their genetic diversity and vector capacities.</title>
        <authorList>
            <person name="Jia N."/>
            <person name="Wang J."/>
            <person name="Shi W."/>
            <person name="Du L."/>
            <person name="Sun Y."/>
            <person name="Zhan W."/>
            <person name="Jiang J."/>
            <person name="Wang Q."/>
            <person name="Zhang B."/>
            <person name="Ji P."/>
            <person name="Sakyi L.B."/>
            <person name="Cui X."/>
            <person name="Yuan T."/>
            <person name="Jiang B."/>
            <person name="Yang W."/>
            <person name="Lam T.T.-Y."/>
            <person name="Chang Q."/>
            <person name="Ding S."/>
            <person name="Wang X."/>
            <person name="Zhu J."/>
            <person name="Ruan X."/>
            <person name="Zhao L."/>
            <person name="Wei J."/>
            <person name="Que T."/>
            <person name="Du C."/>
            <person name="Cheng J."/>
            <person name="Dai P."/>
            <person name="Han X."/>
            <person name="Huang E."/>
            <person name="Gao Y."/>
            <person name="Liu J."/>
            <person name="Shao H."/>
            <person name="Ye R."/>
            <person name="Li L."/>
            <person name="Wei W."/>
            <person name="Wang X."/>
            <person name="Wang C."/>
            <person name="Yang T."/>
            <person name="Huo Q."/>
            <person name="Li W."/>
            <person name="Guo W."/>
            <person name="Chen H."/>
            <person name="Zhou L."/>
            <person name="Ni X."/>
            <person name="Tian J."/>
            <person name="Zhou Y."/>
            <person name="Sheng Y."/>
            <person name="Liu T."/>
            <person name="Pan Y."/>
            <person name="Xia L."/>
            <person name="Li J."/>
            <person name="Zhao F."/>
            <person name="Cao W."/>
        </authorList>
    </citation>
    <scope>NUCLEOTIDE SEQUENCE</scope>
    <source>
        <strain evidence="1">Dsil-2018</strain>
    </source>
</reference>
<protein>
    <submittedName>
        <fullName evidence="1">Uncharacterized protein</fullName>
    </submittedName>
</protein>
<name>A0ACB8D780_DERSI</name>
<keyword evidence="2" id="KW-1185">Reference proteome</keyword>
<organism evidence="1 2">
    <name type="scientific">Dermacentor silvarum</name>
    <name type="common">Tick</name>
    <dbReference type="NCBI Taxonomy" id="543639"/>
    <lineage>
        <taxon>Eukaryota</taxon>
        <taxon>Metazoa</taxon>
        <taxon>Ecdysozoa</taxon>
        <taxon>Arthropoda</taxon>
        <taxon>Chelicerata</taxon>
        <taxon>Arachnida</taxon>
        <taxon>Acari</taxon>
        <taxon>Parasitiformes</taxon>
        <taxon>Ixodida</taxon>
        <taxon>Ixodoidea</taxon>
        <taxon>Ixodidae</taxon>
        <taxon>Rhipicephalinae</taxon>
        <taxon>Dermacentor</taxon>
    </lineage>
</organism>